<dbReference type="Proteomes" id="UP000196536">
    <property type="component" value="Unassembled WGS sequence"/>
</dbReference>
<evidence type="ECO:0000313" key="2">
    <source>
        <dbReference type="EMBL" id="OUY07634.1"/>
    </source>
</evidence>
<protein>
    <submittedName>
        <fullName evidence="2">Holin</fullName>
    </submittedName>
</protein>
<evidence type="ECO:0000256" key="1">
    <source>
        <dbReference type="SAM" id="Phobius"/>
    </source>
</evidence>
<name>A0A1Z9YZK5_9GAMM</name>
<proteinExistence type="predicted"/>
<keyword evidence="1" id="KW-0812">Transmembrane</keyword>
<organism evidence="2 3">
    <name type="scientific">Acinetobacter populi</name>
    <dbReference type="NCBI Taxonomy" id="1582270"/>
    <lineage>
        <taxon>Bacteria</taxon>
        <taxon>Pseudomonadati</taxon>
        <taxon>Pseudomonadota</taxon>
        <taxon>Gammaproteobacteria</taxon>
        <taxon>Moraxellales</taxon>
        <taxon>Moraxellaceae</taxon>
        <taxon>Acinetobacter</taxon>
    </lineage>
</organism>
<dbReference type="InterPro" id="IPR006481">
    <property type="entry name" value="Phage_lambda_GpS_holin"/>
</dbReference>
<keyword evidence="1" id="KW-1133">Transmembrane helix</keyword>
<reference evidence="2 3" key="1">
    <citation type="submission" date="2017-05" db="EMBL/GenBank/DDBJ databases">
        <title>Acinetobacter populi ANC 5415 (= PBJ7), whole genome shotgun sequencing project.</title>
        <authorList>
            <person name="Nemec A."/>
            <person name="Radolfova-Krizova L."/>
        </authorList>
    </citation>
    <scope>NUCLEOTIDE SEQUENCE [LARGE SCALE GENOMIC DNA]</scope>
    <source>
        <strain evidence="2 3">PBJ7</strain>
    </source>
</reference>
<dbReference type="RefSeq" id="WP_087620181.1">
    <property type="nucleotide sequence ID" value="NZ_NEXX01000002.1"/>
</dbReference>
<dbReference type="OrthoDB" id="6711255at2"/>
<evidence type="ECO:0000313" key="3">
    <source>
        <dbReference type="Proteomes" id="UP000196536"/>
    </source>
</evidence>
<dbReference type="AlphaFoldDB" id="A0A1Z9YZK5"/>
<gene>
    <name evidence="2" type="ORF">CAP51_07770</name>
</gene>
<dbReference type="Pfam" id="PF05106">
    <property type="entry name" value="Phage_holin_3_1"/>
    <property type="match status" value="1"/>
</dbReference>
<dbReference type="EMBL" id="NEXX01000002">
    <property type="protein sequence ID" value="OUY07634.1"/>
    <property type="molecule type" value="Genomic_DNA"/>
</dbReference>
<keyword evidence="1" id="KW-0472">Membrane</keyword>
<accession>A0A1Z9YZK5</accession>
<feature type="transmembrane region" description="Helical" evidence="1">
    <location>
        <begin position="20"/>
        <end position="37"/>
    </location>
</feature>
<comment type="caution">
    <text evidence="2">The sequence shown here is derived from an EMBL/GenBank/DDBJ whole genome shotgun (WGS) entry which is preliminary data.</text>
</comment>
<keyword evidence="3" id="KW-1185">Reference proteome</keyword>
<sequence length="103" mass="11362">MSVWDFLVSVYKFLVDTLTIYGVTIMALLLSIITSALKSIKRKGKLDWVEALICGCLTLAVSSTLQYLKLSSEISIFLGGLIGFKGSLWVDARINKDLGDDKQ</sequence>